<dbReference type="InterPro" id="IPR002421">
    <property type="entry name" value="5-3_exonuclease"/>
</dbReference>
<organism evidence="5 6">
    <name type="scientific">Oceanipulchritudo coccoides</name>
    <dbReference type="NCBI Taxonomy" id="2706888"/>
    <lineage>
        <taxon>Bacteria</taxon>
        <taxon>Pseudomonadati</taxon>
        <taxon>Verrucomicrobiota</taxon>
        <taxon>Opitutia</taxon>
        <taxon>Puniceicoccales</taxon>
        <taxon>Oceanipulchritudinaceae</taxon>
        <taxon>Oceanipulchritudo</taxon>
    </lineage>
</organism>
<dbReference type="GO" id="GO:0017108">
    <property type="term" value="F:5'-flap endonuclease activity"/>
    <property type="evidence" value="ECO:0007669"/>
    <property type="project" value="InterPro"/>
</dbReference>
<keyword evidence="2" id="KW-0378">Hydrolase</keyword>
<dbReference type="InterPro" id="IPR029060">
    <property type="entry name" value="PIN-like_dom_sf"/>
</dbReference>
<dbReference type="InterPro" id="IPR020045">
    <property type="entry name" value="DNA_polI_H3TH"/>
</dbReference>
<reference evidence="5 6" key="1">
    <citation type="submission" date="2020-02" db="EMBL/GenBank/DDBJ databases">
        <title>Albibacoteraceae fam. nov., the first described family within the subdivision 4 Verrucomicrobia.</title>
        <authorList>
            <person name="Xi F."/>
        </authorList>
    </citation>
    <scope>NUCLEOTIDE SEQUENCE [LARGE SCALE GENOMIC DNA]</scope>
    <source>
        <strain evidence="5 6">CK1056</strain>
    </source>
</reference>
<dbReference type="Gene3D" id="3.40.50.1010">
    <property type="entry name" value="5'-nuclease"/>
    <property type="match status" value="1"/>
</dbReference>
<dbReference type="GO" id="GO:0008409">
    <property type="term" value="F:5'-3' exonuclease activity"/>
    <property type="evidence" value="ECO:0007669"/>
    <property type="project" value="InterPro"/>
</dbReference>
<comment type="caution">
    <text evidence="5">The sequence shown here is derived from an EMBL/GenBank/DDBJ whole genome shotgun (WGS) entry which is preliminary data.</text>
</comment>
<keyword evidence="1" id="KW-0540">Nuclease</keyword>
<keyword evidence="3" id="KW-0238">DNA-binding</keyword>
<evidence type="ECO:0000313" key="5">
    <source>
        <dbReference type="EMBL" id="NDV62354.1"/>
    </source>
</evidence>
<feature type="domain" description="5'-3' exonuclease" evidence="4">
    <location>
        <begin position="1"/>
        <end position="261"/>
    </location>
</feature>
<dbReference type="CDD" id="cd09859">
    <property type="entry name" value="PIN_53EXO"/>
    <property type="match status" value="1"/>
</dbReference>
<dbReference type="InterPro" id="IPR036279">
    <property type="entry name" value="5-3_exonuclease_C_sf"/>
</dbReference>
<dbReference type="InterPro" id="IPR038969">
    <property type="entry name" value="FEN"/>
</dbReference>
<dbReference type="SUPFAM" id="SSF47807">
    <property type="entry name" value="5' to 3' exonuclease, C-terminal subdomain"/>
    <property type="match status" value="1"/>
</dbReference>
<evidence type="ECO:0000256" key="1">
    <source>
        <dbReference type="ARBA" id="ARBA00022722"/>
    </source>
</evidence>
<accession>A0A6B2M2J8</accession>
<dbReference type="InterPro" id="IPR008918">
    <property type="entry name" value="HhH2"/>
</dbReference>
<dbReference type="Pfam" id="PF02739">
    <property type="entry name" value="5_3_exonuc_N"/>
    <property type="match status" value="1"/>
</dbReference>
<dbReference type="PANTHER" id="PTHR42646">
    <property type="entry name" value="FLAP ENDONUCLEASE XNI"/>
    <property type="match status" value="1"/>
</dbReference>
<proteinExistence type="predicted"/>
<evidence type="ECO:0000256" key="3">
    <source>
        <dbReference type="ARBA" id="ARBA00023125"/>
    </source>
</evidence>
<dbReference type="EMBL" id="JAAGNX010000002">
    <property type="protein sequence ID" value="NDV62354.1"/>
    <property type="molecule type" value="Genomic_DNA"/>
</dbReference>
<dbReference type="SMART" id="SM00475">
    <property type="entry name" value="53EXOc"/>
    <property type="match status" value="1"/>
</dbReference>
<dbReference type="SUPFAM" id="SSF88723">
    <property type="entry name" value="PIN domain-like"/>
    <property type="match status" value="1"/>
</dbReference>
<dbReference type="GO" id="GO:0033567">
    <property type="term" value="P:DNA replication, Okazaki fragment processing"/>
    <property type="evidence" value="ECO:0007669"/>
    <property type="project" value="InterPro"/>
</dbReference>
<sequence length="289" mass="32420">MKVVLVDGFNMAFRAYYGMPELTREDGFPTGAVHGWVRTLWWIEDNVKPDNLLVFFDLGGAQRQLAIREDYKANRGEAPEDLEKQIPVIKEWTRAAGYVGIEEHGVEADDLIAAYSVKYAEEGHEVLILSADKDLAQLVTDKVHQLVPPPTANPKLGWRELDPEGVEKKFGVRANQIADYLALIGDTSDNIPGLKGVGPKTAAKWLNQYRTLEEIIAHCGELNPKRFQGLVYAEADNIRRNLEMTKLDRSLSIDIEAHAEPDPERAVSLLKEMEMGRSAEALVKRLETD</sequence>
<dbReference type="Proteomes" id="UP000478417">
    <property type="component" value="Unassembled WGS sequence"/>
</dbReference>
<dbReference type="RefSeq" id="WP_163964159.1">
    <property type="nucleotide sequence ID" value="NZ_JAAGNX010000002.1"/>
</dbReference>
<protein>
    <submittedName>
        <fullName evidence="5">5'-3' exonuclease</fullName>
    </submittedName>
</protein>
<dbReference type="Gene3D" id="1.10.150.20">
    <property type="entry name" value="5' to 3' exonuclease, C-terminal subdomain"/>
    <property type="match status" value="1"/>
</dbReference>
<keyword evidence="6" id="KW-1185">Reference proteome</keyword>
<dbReference type="FunFam" id="1.10.150.20:FF:000003">
    <property type="entry name" value="DNA polymerase I"/>
    <property type="match status" value="1"/>
</dbReference>
<dbReference type="AlphaFoldDB" id="A0A6B2M2J8"/>
<dbReference type="SMART" id="SM00279">
    <property type="entry name" value="HhH2"/>
    <property type="match status" value="1"/>
</dbReference>
<dbReference type="CDD" id="cd09898">
    <property type="entry name" value="H3TH_53EXO"/>
    <property type="match status" value="1"/>
</dbReference>
<evidence type="ECO:0000313" key="6">
    <source>
        <dbReference type="Proteomes" id="UP000478417"/>
    </source>
</evidence>
<dbReference type="PANTHER" id="PTHR42646:SF2">
    <property type="entry name" value="5'-3' EXONUCLEASE FAMILY PROTEIN"/>
    <property type="match status" value="1"/>
</dbReference>
<dbReference type="InterPro" id="IPR020046">
    <property type="entry name" value="5-3_exonucl_a-hlix_arch_N"/>
</dbReference>
<dbReference type="Pfam" id="PF01367">
    <property type="entry name" value="5_3_exonuc"/>
    <property type="match status" value="1"/>
</dbReference>
<evidence type="ECO:0000259" key="4">
    <source>
        <dbReference type="SMART" id="SM00475"/>
    </source>
</evidence>
<keyword evidence="5" id="KW-0269">Exonuclease</keyword>
<name>A0A6B2M2J8_9BACT</name>
<dbReference type="GO" id="GO:0003677">
    <property type="term" value="F:DNA binding"/>
    <property type="evidence" value="ECO:0007669"/>
    <property type="project" value="UniProtKB-KW"/>
</dbReference>
<evidence type="ECO:0000256" key="2">
    <source>
        <dbReference type="ARBA" id="ARBA00022801"/>
    </source>
</evidence>
<gene>
    <name evidence="5" type="ORF">G0Q06_07830</name>
</gene>